<evidence type="ECO:0000259" key="11">
    <source>
        <dbReference type="Pfam" id="PF02463"/>
    </source>
</evidence>
<dbReference type="NCBIfam" id="NF008121">
    <property type="entry name" value="PRK10869.1"/>
    <property type="match status" value="1"/>
</dbReference>
<organism evidence="12 13">
    <name type="scientific">Rivihabitans pingtungensis</name>
    <dbReference type="NCBI Taxonomy" id="1054498"/>
    <lineage>
        <taxon>Bacteria</taxon>
        <taxon>Pseudomonadati</taxon>
        <taxon>Pseudomonadota</taxon>
        <taxon>Betaproteobacteria</taxon>
        <taxon>Neisseriales</taxon>
        <taxon>Aquaspirillaceae</taxon>
        <taxon>Rivihabitans</taxon>
    </lineage>
</organism>
<evidence type="ECO:0000256" key="9">
    <source>
        <dbReference type="PIRNR" id="PIRNR003128"/>
    </source>
</evidence>
<reference evidence="12 13" key="1">
    <citation type="submission" date="2018-05" db="EMBL/GenBank/DDBJ databases">
        <title>Genomic Encyclopedia of Type Strains, Phase IV (KMG-IV): sequencing the most valuable type-strain genomes for metagenomic binning, comparative biology and taxonomic classification.</title>
        <authorList>
            <person name="Goeker M."/>
        </authorList>
    </citation>
    <scope>NUCLEOTIDE SEQUENCE [LARGE SCALE GENOMIC DNA]</scope>
    <source>
        <strain evidence="12 13">DSM 29661</strain>
    </source>
</reference>
<comment type="function">
    <text evidence="1 9">May be involved in recombinational repair of damaged DNA.</text>
</comment>
<keyword evidence="7 9" id="KW-0234">DNA repair</keyword>
<evidence type="ECO:0000313" key="12">
    <source>
        <dbReference type="EMBL" id="PXX74544.1"/>
    </source>
</evidence>
<comment type="caution">
    <text evidence="12">The sequence shown here is derived from an EMBL/GenBank/DDBJ whole genome shotgun (WGS) entry which is preliminary data.</text>
</comment>
<dbReference type="GO" id="GO:0005524">
    <property type="term" value="F:ATP binding"/>
    <property type="evidence" value="ECO:0007669"/>
    <property type="project" value="UniProtKB-KW"/>
</dbReference>
<dbReference type="Proteomes" id="UP000247555">
    <property type="component" value="Unassembled WGS sequence"/>
</dbReference>
<dbReference type="Gene3D" id="3.40.50.300">
    <property type="entry name" value="P-loop containing nucleotide triphosphate hydrolases"/>
    <property type="match status" value="2"/>
</dbReference>
<evidence type="ECO:0000256" key="2">
    <source>
        <dbReference type="ARBA" id="ARBA00009441"/>
    </source>
</evidence>
<keyword evidence="6" id="KW-0067">ATP-binding</keyword>
<evidence type="ECO:0000313" key="13">
    <source>
        <dbReference type="Proteomes" id="UP000247555"/>
    </source>
</evidence>
<dbReference type="CDD" id="cd03241">
    <property type="entry name" value="ABC_RecN"/>
    <property type="match status" value="2"/>
</dbReference>
<evidence type="ECO:0000256" key="5">
    <source>
        <dbReference type="ARBA" id="ARBA00022763"/>
    </source>
</evidence>
<accession>A0A318KGU4</accession>
<dbReference type="PIRSF" id="PIRSF003128">
    <property type="entry name" value="RecN"/>
    <property type="match status" value="1"/>
</dbReference>
<evidence type="ECO:0000256" key="8">
    <source>
        <dbReference type="ARBA" id="ARBA00033408"/>
    </source>
</evidence>
<name>A0A318KGU4_9NEIS</name>
<keyword evidence="13" id="KW-1185">Reference proteome</keyword>
<evidence type="ECO:0000256" key="6">
    <source>
        <dbReference type="ARBA" id="ARBA00022840"/>
    </source>
</evidence>
<dbReference type="FunFam" id="3.40.50.300:FF:000356">
    <property type="entry name" value="DNA repair protein RecN"/>
    <property type="match status" value="1"/>
</dbReference>
<proteinExistence type="inferred from homology"/>
<dbReference type="OrthoDB" id="9806954at2"/>
<keyword evidence="5 9" id="KW-0227">DNA damage</keyword>
<evidence type="ECO:0000256" key="1">
    <source>
        <dbReference type="ARBA" id="ARBA00003618"/>
    </source>
</evidence>
<dbReference type="GO" id="GO:0006310">
    <property type="term" value="P:DNA recombination"/>
    <property type="evidence" value="ECO:0007669"/>
    <property type="project" value="InterPro"/>
</dbReference>
<dbReference type="RefSeq" id="WP_110392048.1">
    <property type="nucleotide sequence ID" value="NZ_QJKI01000031.1"/>
</dbReference>
<evidence type="ECO:0000256" key="3">
    <source>
        <dbReference type="ARBA" id="ARBA00021315"/>
    </source>
</evidence>
<dbReference type="InterPro" id="IPR003395">
    <property type="entry name" value="RecF/RecN/SMC_N"/>
</dbReference>
<evidence type="ECO:0000256" key="10">
    <source>
        <dbReference type="SAM" id="Coils"/>
    </source>
</evidence>
<dbReference type="GO" id="GO:0006281">
    <property type="term" value="P:DNA repair"/>
    <property type="evidence" value="ECO:0007669"/>
    <property type="project" value="UniProtKB-KW"/>
</dbReference>
<dbReference type="FunFam" id="3.40.50.300:FF:000319">
    <property type="entry name" value="DNA repair protein RecN"/>
    <property type="match status" value="1"/>
</dbReference>
<comment type="similarity">
    <text evidence="2 9">Belongs to the RecN family.</text>
</comment>
<dbReference type="InterPro" id="IPR004604">
    <property type="entry name" value="DNA_recomb/repair_RecN"/>
</dbReference>
<dbReference type="PANTHER" id="PTHR11059:SF0">
    <property type="entry name" value="DNA REPAIR PROTEIN RECN"/>
    <property type="match status" value="1"/>
</dbReference>
<dbReference type="Pfam" id="PF02463">
    <property type="entry name" value="SMC_N"/>
    <property type="match status" value="1"/>
</dbReference>
<dbReference type="PANTHER" id="PTHR11059">
    <property type="entry name" value="DNA REPAIR PROTEIN RECN"/>
    <property type="match status" value="1"/>
</dbReference>
<dbReference type="InterPro" id="IPR027417">
    <property type="entry name" value="P-loop_NTPase"/>
</dbReference>
<evidence type="ECO:0000256" key="7">
    <source>
        <dbReference type="ARBA" id="ARBA00023204"/>
    </source>
</evidence>
<dbReference type="SUPFAM" id="SSF52540">
    <property type="entry name" value="P-loop containing nucleoside triphosphate hydrolases"/>
    <property type="match status" value="1"/>
</dbReference>
<sequence>MLLSLAIRDFVIVDTLELDFTAGFTVLTGETGAGKSIIIDALSLLLGGRGDGSLVRAGCERAELSARFDLARLPVLADWLAEQALADEGGELLVRRMLDASGRSRCFLNGRAATLAQLKTAGEWLVDIHGQHAHQSLVKPDTQRELLDAYAQSGELVASVAERHRIWQDARQARLDAEQHAAAYALERERLTWQINEVNELNPQPGEWDTLGQQHQRLANAAELQDEARHALNALSDDEGNLISAVAQLQGRLTRFAGVDTRLAPVAALLDSVDAELREALYALRDYVEDIEQNPEELAQVEKRIDALHACARKFRLRPEDLPQRLADWRQQLAELDNVADLDGLLANEAEALSALREAAEVLSARRRRAASELAERISAEMHTLAMAGSRFDIVLTPLATPSAHGAESVEYQVAANAGSPLRPLAKVASGGELSRISLALQVVTSAVAAVPTLIFDEVDVGIGGRVAEVVGKLLQRLGEQYQVLCITHLPQVAARGDVQWQVSKSGEGEAGAVISRIRPLSSKERVEEIARMLGGEQITATTRRHAREMLAG</sequence>
<dbReference type="GO" id="GO:0009432">
    <property type="term" value="P:SOS response"/>
    <property type="evidence" value="ECO:0007669"/>
    <property type="project" value="TreeGrafter"/>
</dbReference>
<dbReference type="EMBL" id="QJKI01000031">
    <property type="protein sequence ID" value="PXX74544.1"/>
    <property type="molecule type" value="Genomic_DNA"/>
</dbReference>
<dbReference type="GO" id="GO:0043590">
    <property type="term" value="C:bacterial nucleoid"/>
    <property type="evidence" value="ECO:0007669"/>
    <property type="project" value="TreeGrafter"/>
</dbReference>
<keyword evidence="4" id="KW-0547">Nucleotide-binding</keyword>
<evidence type="ECO:0000256" key="4">
    <source>
        <dbReference type="ARBA" id="ARBA00022741"/>
    </source>
</evidence>
<dbReference type="NCBIfam" id="TIGR00634">
    <property type="entry name" value="recN"/>
    <property type="match status" value="1"/>
</dbReference>
<feature type="domain" description="RecF/RecN/SMC N-terminal" evidence="11">
    <location>
        <begin position="4"/>
        <end position="505"/>
    </location>
</feature>
<protein>
    <recommendedName>
        <fullName evidence="3 9">DNA repair protein RecN</fullName>
    </recommendedName>
    <alternativeName>
        <fullName evidence="8 9">Recombination protein N</fullName>
    </alternativeName>
</protein>
<keyword evidence="10" id="KW-0175">Coiled coil</keyword>
<dbReference type="AlphaFoldDB" id="A0A318KGU4"/>
<feature type="coiled-coil region" evidence="10">
    <location>
        <begin position="346"/>
        <end position="373"/>
    </location>
</feature>
<gene>
    <name evidence="12" type="ORF">DFR34_13120</name>
</gene>